<keyword evidence="3" id="KW-0687">Ribonucleoprotein</keyword>
<dbReference type="GO" id="GO:0003735">
    <property type="term" value="F:structural constituent of ribosome"/>
    <property type="evidence" value="ECO:0007669"/>
    <property type="project" value="InterPro"/>
</dbReference>
<evidence type="ECO:0000313" key="4">
    <source>
        <dbReference type="EMBL" id="SUZ65677.1"/>
    </source>
</evidence>
<keyword evidence="2" id="KW-0689">Ribosomal protein</keyword>
<dbReference type="AlphaFoldDB" id="A0A381PHJ2"/>
<dbReference type="Gene3D" id="3.30.420.100">
    <property type="match status" value="1"/>
</dbReference>
<dbReference type="InterPro" id="IPR057268">
    <property type="entry name" value="Ribosomal_L18"/>
</dbReference>
<sequence>MAQIINDHEGKTLVAVSSKDKELQATLKKAGNKTEVSRLVGEAMAQKAKKAKITRVVLDRNGYPYHGRVKAFADAAREGGLEF</sequence>
<name>A0A381PHJ2_9ZZZZ</name>
<dbReference type="CDD" id="cd00432">
    <property type="entry name" value="Ribosomal_L18_L5e"/>
    <property type="match status" value="1"/>
</dbReference>
<accession>A0A381PHJ2</accession>
<evidence type="ECO:0000256" key="2">
    <source>
        <dbReference type="ARBA" id="ARBA00022980"/>
    </source>
</evidence>
<dbReference type="InterPro" id="IPR005484">
    <property type="entry name" value="Ribosomal_uL18_bac/plant/anim"/>
</dbReference>
<dbReference type="Pfam" id="PF00861">
    <property type="entry name" value="Ribosomal_L18p"/>
    <property type="match status" value="1"/>
</dbReference>
<dbReference type="SUPFAM" id="SSF53137">
    <property type="entry name" value="Translational machinery components"/>
    <property type="match status" value="1"/>
</dbReference>
<organism evidence="4">
    <name type="scientific">marine metagenome</name>
    <dbReference type="NCBI Taxonomy" id="408172"/>
    <lineage>
        <taxon>unclassified sequences</taxon>
        <taxon>metagenomes</taxon>
        <taxon>ecological metagenomes</taxon>
    </lineage>
</organism>
<dbReference type="PANTHER" id="PTHR12899:SF3">
    <property type="entry name" value="LARGE RIBOSOMAL SUBUNIT PROTEIN UL18M"/>
    <property type="match status" value="1"/>
</dbReference>
<gene>
    <name evidence="4" type="ORF">METZ01_LOCUS18531</name>
</gene>
<dbReference type="GO" id="GO:0022625">
    <property type="term" value="C:cytosolic large ribosomal subunit"/>
    <property type="evidence" value="ECO:0007669"/>
    <property type="project" value="TreeGrafter"/>
</dbReference>
<evidence type="ECO:0008006" key="5">
    <source>
        <dbReference type="Google" id="ProtNLM"/>
    </source>
</evidence>
<dbReference type="GO" id="GO:0006412">
    <property type="term" value="P:translation"/>
    <property type="evidence" value="ECO:0007669"/>
    <property type="project" value="InterPro"/>
</dbReference>
<comment type="similarity">
    <text evidence="1">Belongs to the universal ribosomal protein uL18 family.</text>
</comment>
<dbReference type="PANTHER" id="PTHR12899">
    <property type="entry name" value="39S RIBOSOMAL PROTEIN L18, MITOCHONDRIAL"/>
    <property type="match status" value="1"/>
</dbReference>
<reference evidence="4" key="1">
    <citation type="submission" date="2018-05" db="EMBL/GenBank/DDBJ databases">
        <authorList>
            <person name="Lanie J.A."/>
            <person name="Ng W.-L."/>
            <person name="Kazmierczak K.M."/>
            <person name="Andrzejewski T.M."/>
            <person name="Davidsen T.M."/>
            <person name="Wayne K.J."/>
            <person name="Tettelin H."/>
            <person name="Glass J.I."/>
            <person name="Rusch D."/>
            <person name="Podicherti R."/>
            <person name="Tsui H.-C.T."/>
            <person name="Winkler M.E."/>
        </authorList>
    </citation>
    <scope>NUCLEOTIDE SEQUENCE</scope>
</reference>
<protein>
    <recommendedName>
        <fullName evidence="5">50S ribosomal protein L18</fullName>
    </recommendedName>
</protein>
<proteinExistence type="inferred from homology"/>
<dbReference type="EMBL" id="UINC01000965">
    <property type="protein sequence ID" value="SUZ65677.1"/>
    <property type="molecule type" value="Genomic_DNA"/>
</dbReference>
<evidence type="ECO:0000256" key="1">
    <source>
        <dbReference type="ARBA" id="ARBA00007116"/>
    </source>
</evidence>
<evidence type="ECO:0000256" key="3">
    <source>
        <dbReference type="ARBA" id="ARBA00023274"/>
    </source>
</evidence>
<dbReference type="GO" id="GO:0008097">
    <property type="term" value="F:5S rRNA binding"/>
    <property type="evidence" value="ECO:0007669"/>
    <property type="project" value="TreeGrafter"/>
</dbReference>